<organism evidence="6 7">
    <name type="scientific">Proteobacteria bacterium 228</name>
    <dbReference type="NCBI Taxonomy" id="2083153"/>
    <lineage>
        <taxon>Bacteria</taxon>
        <taxon>Pseudomonadati</taxon>
        <taxon>Pseudomonadota</taxon>
    </lineage>
</organism>
<comment type="caution">
    <text evidence="6">The sequence shown here is derived from an EMBL/GenBank/DDBJ whole genome shotgun (WGS) entry which is preliminary data.</text>
</comment>
<protein>
    <submittedName>
        <fullName evidence="6">LysR family transcriptional regulator</fullName>
    </submittedName>
</protein>
<dbReference type="OrthoDB" id="5289705at2"/>
<dbReference type="InterPro" id="IPR000847">
    <property type="entry name" value="LysR_HTH_N"/>
</dbReference>
<dbReference type="PANTHER" id="PTHR30537">
    <property type="entry name" value="HTH-TYPE TRANSCRIPTIONAL REGULATOR"/>
    <property type="match status" value="1"/>
</dbReference>
<dbReference type="InterPro" id="IPR036388">
    <property type="entry name" value="WH-like_DNA-bd_sf"/>
</dbReference>
<evidence type="ECO:0000256" key="1">
    <source>
        <dbReference type="ARBA" id="ARBA00009437"/>
    </source>
</evidence>
<proteinExistence type="inferred from homology"/>
<evidence type="ECO:0000256" key="4">
    <source>
        <dbReference type="ARBA" id="ARBA00023163"/>
    </source>
</evidence>
<feature type="domain" description="HTH lysR-type" evidence="5">
    <location>
        <begin position="1"/>
        <end position="59"/>
    </location>
</feature>
<dbReference type="Gene3D" id="3.40.190.290">
    <property type="match status" value="1"/>
</dbReference>
<dbReference type="SUPFAM" id="SSF46785">
    <property type="entry name" value="Winged helix' DNA-binding domain"/>
    <property type="match status" value="1"/>
</dbReference>
<evidence type="ECO:0000313" key="7">
    <source>
        <dbReference type="Proteomes" id="UP000238196"/>
    </source>
</evidence>
<dbReference type="GO" id="GO:0006351">
    <property type="term" value="P:DNA-templated transcription"/>
    <property type="evidence" value="ECO:0007669"/>
    <property type="project" value="TreeGrafter"/>
</dbReference>
<dbReference type="Pfam" id="PF03466">
    <property type="entry name" value="LysR_substrate"/>
    <property type="match status" value="1"/>
</dbReference>
<dbReference type="Gene3D" id="1.10.10.10">
    <property type="entry name" value="Winged helix-like DNA-binding domain superfamily/Winged helix DNA-binding domain"/>
    <property type="match status" value="1"/>
</dbReference>
<dbReference type="PRINTS" id="PR00039">
    <property type="entry name" value="HTHLYSR"/>
</dbReference>
<dbReference type="InterPro" id="IPR005119">
    <property type="entry name" value="LysR_subst-bd"/>
</dbReference>
<keyword evidence="4" id="KW-0804">Transcription</keyword>
<accession>A0A2S5KKB4</accession>
<evidence type="ECO:0000256" key="2">
    <source>
        <dbReference type="ARBA" id="ARBA00023015"/>
    </source>
</evidence>
<dbReference type="GO" id="GO:0003700">
    <property type="term" value="F:DNA-binding transcription factor activity"/>
    <property type="evidence" value="ECO:0007669"/>
    <property type="project" value="InterPro"/>
</dbReference>
<evidence type="ECO:0000256" key="3">
    <source>
        <dbReference type="ARBA" id="ARBA00023125"/>
    </source>
</evidence>
<comment type="similarity">
    <text evidence="1">Belongs to the LysR transcriptional regulatory family.</text>
</comment>
<gene>
    <name evidence="6" type="ORF">C4K68_21740</name>
</gene>
<keyword evidence="2" id="KW-0805">Transcription regulation</keyword>
<dbReference type="InterPro" id="IPR036390">
    <property type="entry name" value="WH_DNA-bd_sf"/>
</dbReference>
<keyword evidence="3" id="KW-0238">DNA-binding</keyword>
<dbReference type="AlphaFoldDB" id="A0A2S5KKB4"/>
<dbReference type="Proteomes" id="UP000238196">
    <property type="component" value="Unassembled WGS sequence"/>
</dbReference>
<dbReference type="PROSITE" id="PS50931">
    <property type="entry name" value="HTH_LYSR"/>
    <property type="match status" value="1"/>
</dbReference>
<dbReference type="CDD" id="cd08471">
    <property type="entry name" value="PBP2_CrgA_like_2"/>
    <property type="match status" value="1"/>
</dbReference>
<dbReference type="PANTHER" id="PTHR30537:SF5">
    <property type="entry name" value="HTH-TYPE TRANSCRIPTIONAL ACTIVATOR TTDR-RELATED"/>
    <property type="match status" value="1"/>
</dbReference>
<name>A0A2S5KKB4_9PROT</name>
<reference evidence="6 7" key="1">
    <citation type="submission" date="2018-02" db="EMBL/GenBank/DDBJ databases">
        <title>novel marine gammaproteobacteria from coastal saline agro ecosystem.</title>
        <authorList>
            <person name="Krishnan R."/>
            <person name="Ramesh Kumar N."/>
        </authorList>
    </citation>
    <scope>NUCLEOTIDE SEQUENCE [LARGE SCALE GENOMIC DNA]</scope>
    <source>
        <strain evidence="6 7">228</strain>
    </source>
</reference>
<evidence type="ECO:0000313" key="6">
    <source>
        <dbReference type="EMBL" id="PPC75261.1"/>
    </source>
</evidence>
<dbReference type="InterPro" id="IPR058163">
    <property type="entry name" value="LysR-type_TF_proteobact-type"/>
</dbReference>
<dbReference type="GO" id="GO:0043565">
    <property type="term" value="F:sequence-specific DNA binding"/>
    <property type="evidence" value="ECO:0007669"/>
    <property type="project" value="TreeGrafter"/>
</dbReference>
<dbReference type="SUPFAM" id="SSF53850">
    <property type="entry name" value="Periplasmic binding protein-like II"/>
    <property type="match status" value="1"/>
</dbReference>
<sequence>MDRFQEMQVLLTVVEQGSFARAAERLNTSAPSVTRAIAALEQRLGVVLLSRTTRSLRLTEAGQRYAADSRRILAELLEAEESAAGSHSTPRGQLLVTAPVLFGEQYVTPVLVDYLQRFPEVEIRALLVDRVVNMVDEGVEVAVRIGHLPAQDNAIRVGQVRRVVCAAPAYLQQFGRPRHPDDLHQARLVMSSSSGLFTEWQFNDQGVELPFQPSPRLVVTAIQAAINAAVAGWGITQVLSYQVASEVRSGALEVLLEEYEQPPLPIHVVYQGSRRNSARIRSFVDFCVEHLRQQLAANSGVTALP</sequence>
<dbReference type="FunFam" id="1.10.10.10:FF:000001">
    <property type="entry name" value="LysR family transcriptional regulator"/>
    <property type="match status" value="1"/>
</dbReference>
<dbReference type="Pfam" id="PF00126">
    <property type="entry name" value="HTH_1"/>
    <property type="match status" value="1"/>
</dbReference>
<evidence type="ECO:0000259" key="5">
    <source>
        <dbReference type="PROSITE" id="PS50931"/>
    </source>
</evidence>
<dbReference type="EMBL" id="PRLP01000106">
    <property type="protein sequence ID" value="PPC75261.1"/>
    <property type="molecule type" value="Genomic_DNA"/>
</dbReference>